<dbReference type="AlphaFoldDB" id="G9MZI4"/>
<feature type="signal peptide" evidence="2">
    <location>
        <begin position="1"/>
        <end position="24"/>
    </location>
</feature>
<organism evidence="3 4">
    <name type="scientific">Hypocrea virens (strain Gv29-8 / FGSC 10586)</name>
    <name type="common">Gliocladium virens</name>
    <name type="synonym">Trichoderma virens</name>
    <dbReference type="NCBI Taxonomy" id="413071"/>
    <lineage>
        <taxon>Eukaryota</taxon>
        <taxon>Fungi</taxon>
        <taxon>Dikarya</taxon>
        <taxon>Ascomycota</taxon>
        <taxon>Pezizomycotina</taxon>
        <taxon>Sordariomycetes</taxon>
        <taxon>Hypocreomycetidae</taxon>
        <taxon>Hypocreales</taxon>
        <taxon>Hypocreaceae</taxon>
        <taxon>Trichoderma</taxon>
    </lineage>
</organism>
<dbReference type="Proteomes" id="UP000007115">
    <property type="component" value="Unassembled WGS sequence"/>
</dbReference>
<dbReference type="VEuPathDB" id="FungiDB:TRIVIDRAFT_68618"/>
<reference evidence="3 4" key="1">
    <citation type="journal article" date="2011" name="Genome Biol.">
        <title>Comparative genome sequence analysis underscores mycoparasitism as the ancestral life style of Trichoderma.</title>
        <authorList>
            <person name="Kubicek C.P."/>
            <person name="Herrera-Estrella A."/>
            <person name="Seidl-Seiboth V."/>
            <person name="Martinez D.A."/>
            <person name="Druzhinina I.S."/>
            <person name="Thon M."/>
            <person name="Zeilinger S."/>
            <person name="Casas-Flores S."/>
            <person name="Horwitz B.A."/>
            <person name="Mukherjee P.K."/>
            <person name="Mukherjee M."/>
            <person name="Kredics L."/>
            <person name="Alcaraz L.D."/>
            <person name="Aerts A."/>
            <person name="Antal Z."/>
            <person name="Atanasova L."/>
            <person name="Cervantes-Badillo M.G."/>
            <person name="Challacombe J."/>
            <person name="Chertkov O."/>
            <person name="McCluskey K."/>
            <person name="Coulpier F."/>
            <person name="Deshpande N."/>
            <person name="von Doehren H."/>
            <person name="Ebbole D.J."/>
            <person name="Esquivel-Naranjo E.U."/>
            <person name="Fekete E."/>
            <person name="Flipphi M."/>
            <person name="Glaser F."/>
            <person name="Gomez-Rodriguez E.Y."/>
            <person name="Gruber S."/>
            <person name="Han C."/>
            <person name="Henrissat B."/>
            <person name="Hermosa R."/>
            <person name="Hernandez-Onate M."/>
            <person name="Karaffa L."/>
            <person name="Kosti I."/>
            <person name="Le Crom S."/>
            <person name="Lindquist E."/>
            <person name="Lucas S."/>
            <person name="Luebeck M."/>
            <person name="Luebeck P.S."/>
            <person name="Margeot A."/>
            <person name="Metz B."/>
            <person name="Misra M."/>
            <person name="Nevalainen H."/>
            <person name="Omann M."/>
            <person name="Packer N."/>
            <person name="Perrone G."/>
            <person name="Uresti-Rivera E.E."/>
            <person name="Salamov A."/>
            <person name="Schmoll M."/>
            <person name="Seiboth B."/>
            <person name="Shapiro H."/>
            <person name="Sukno S."/>
            <person name="Tamayo-Ramos J.A."/>
            <person name="Tisch D."/>
            <person name="Wiest A."/>
            <person name="Wilkinson H.H."/>
            <person name="Zhang M."/>
            <person name="Coutinho P.M."/>
            <person name="Kenerley C.M."/>
            <person name="Monte E."/>
            <person name="Baker S.E."/>
            <person name="Grigoriev I.V."/>
        </authorList>
    </citation>
    <scope>NUCLEOTIDE SEQUENCE [LARGE SCALE GENOMIC DNA]</scope>
    <source>
        <strain evidence="4">Gv29-8 / FGSC 10586</strain>
    </source>
</reference>
<feature type="chain" id="PRO_5003524386" evidence="2">
    <location>
        <begin position="25"/>
        <end position="511"/>
    </location>
</feature>
<evidence type="ECO:0000313" key="3">
    <source>
        <dbReference type="EMBL" id="EHK20040.1"/>
    </source>
</evidence>
<sequence>MRSIIKPTYLIATTILCTAPAAIAIPFQQQVLTNGINAAYVTPGLGVEFEVISVSYDSTKKVWDAFDTLEREALKGKKVTPQGFSGGPQTNWKLTAEISPQNLITEIIVDGEQNKVGAGTSALIGGEIANYMTNWWALCGGGGCLADVQGDPVAANPWKVKWRLAIDSPLFVFYPQVTTAMPMEGVLQVLEDSKIQNKGNILINQGSDYNTQIILLTAESFGAFKAIRREDIDAEFLGFFSLLTSYCAIASEGKPEHGPKRGLNIMPRTNFLTMYKAFASHKLQAQFAQGTSLYDIVRELASKGSNGKQTIEGKKFKWLPEDLRRDIVEEWPGKAAARASGNLPVKEFLDTLQPLPPSTLQLDLLMLMDEMVRHGQIGGLGDRMEGVYGASEKPAPIFEFRDLMPVKKGDLATRLEQFDQQVVALHRKVTHPTLDRQETGQKSNAKSEHQDQKFKTTEGTVPPPAKQHSCETETEAEKPRQGVTPPKDESWWLLSVIRHYSGPSKWFPTEL</sequence>
<dbReference type="RefSeq" id="XP_013954235.1">
    <property type="nucleotide sequence ID" value="XM_014098760.1"/>
</dbReference>
<evidence type="ECO:0000256" key="1">
    <source>
        <dbReference type="SAM" id="MobiDB-lite"/>
    </source>
</evidence>
<evidence type="ECO:0000313" key="4">
    <source>
        <dbReference type="Proteomes" id="UP000007115"/>
    </source>
</evidence>
<evidence type="ECO:0000256" key="2">
    <source>
        <dbReference type="SAM" id="SignalP"/>
    </source>
</evidence>
<name>G9MZI4_HYPVG</name>
<accession>G9MZI4</accession>
<keyword evidence="2" id="KW-0732">Signal</keyword>
<dbReference type="GeneID" id="25797123"/>
<dbReference type="OrthoDB" id="1896086at2759"/>
<comment type="caution">
    <text evidence="3">The sequence shown here is derived from an EMBL/GenBank/DDBJ whole genome shotgun (WGS) entry which is preliminary data.</text>
</comment>
<dbReference type="EMBL" id="ABDF02000081">
    <property type="protein sequence ID" value="EHK20040.1"/>
    <property type="molecule type" value="Genomic_DNA"/>
</dbReference>
<protein>
    <submittedName>
        <fullName evidence="3">Uncharacterized protein</fullName>
    </submittedName>
</protein>
<dbReference type="OMA" id="LEINICY"/>
<dbReference type="HOGENOM" id="CLU_533232_0_0_1"/>
<feature type="compositionally biased region" description="Basic and acidic residues" evidence="1">
    <location>
        <begin position="433"/>
        <end position="456"/>
    </location>
</feature>
<keyword evidence="4" id="KW-1185">Reference proteome</keyword>
<dbReference type="InParanoid" id="G9MZI4"/>
<feature type="region of interest" description="Disordered" evidence="1">
    <location>
        <begin position="431"/>
        <end position="488"/>
    </location>
</feature>
<feature type="compositionally biased region" description="Basic and acidic residues" evidence="1">
    <location>
        <begin position="468"/>
        <end position="488"/>
    </location>
</feature>
<gene>
    <name evidence="3" type="ORF">TRIVIDRAFT_68618</name>
</gene>
<proteinExistence type="predicted"/>
<dbReference type="eggNOG" id="ENOG502SSRF">
    <property type="taxonomic scope" value="Eukaryota"/>
</dbReference>